<reference evidence="2" key="1">
    <citation type="submission" date="2022-11" db="UniProtKB">
        <authorList>
            <consortium name="WormBaseParasite"/>
        </authorList>
    </citation>
    <scope>IDENTIFICATION</scope>
</reference>
<accession>A0A915JP99</accession>
<proteinExistence type="predicted"/>
<dbReference type="WBParaSite" id="nRc.2.0.1.t28079-RA">
    <property type="protein sequence ID" value="nRc.2.0.1.t28079-RA"/>
    <property type="gene ID" value="nRc.2.0.1.g28079"/>
</dbReference>
<organism evidence="1 2">
    <name type="scientific">Romanomermis culicivorax</name>
    <name type="common">Nematode worm</name>
    <dbReference type="NCBI Taxonomy" id="13658"/>
    <lineage>
        <taxon>Eukaryota</taxon>
        <taxon>Metazoa</taxon>
        <taxon>Ecdysozoa</taxon>
        <taxon>Nematoda</taxon>
        <taxon>Enoplea</taxon>
        <taxon>Dorylaimia</taxon>
        <taxon>Mermithida</taxon>
        <taxon>Mermithoidea</taxon>
        <taxon>Mermithidae</taxon>
        <taxon>Romanomermis</taxon>
    </lineage>
</organism>
<name>A0A915JP99_ROMCU</name>
<evidence type="ECO:0000313" key="1">
    <source>
        <dbReference type="Proteomes" id="UP000887565"/>
    </source>
</evidence>
<keyword evidence="1" id="KW-1185">Reference proteome</keyword>
<sequence>MPLLRAAGQCRRKAGNRGNKLAIILRSKSVESGMCQENTSKITSKLRQ</sequence>
<dbReference type="AlphaFoldDB" id="A0A915JP99"/>
<evidence type="ECO:0000313" key="2">
    <source>
        <dbReference type="WBParaSite" id="nRc.2.0.1.t28079-RA"/>
    </source>
</evidence>
<protein>
    <submittedName>
        <fullName evidence="2">Uncharacterized protein</fullName>
    </submittedName>
</protein>
<dbReference type="Proteomes" id="UP000887565">
    <property type="component" value="Unplaced"/>
</dbReference>